<name>A0A3L9ZRA1_9FLAO</name>
<dbReference type="EMBL" id="REFH01000010">
    <property type="protein sequence ID" value="RMA74850.1"/>
    <property type="molecule type" value="Genomic_DNA"/>
</dbReference>
<dbReference type="GO" id="GO:0006508">
    <property type="term" value="P:proteolysis"/>
    <property type="evidence" value="ECO:0007669"/>
    <property type="project" value="InterPro"/>
</dbReference>
<keyword evidence="2" id="KW-1133">Transmembrane helix</keyword>
<sequence>MRALHCNSNRAFLNSLCLQDFILFIFLALGNCPSWGQFKQMKELDAQEYHLWSLPSIGEITSDGKWMTYRINYEKADTLTVKGIEGGKNYQFASGFNGRFFDRGMFACQTKDSLLSIVNLKTGNKKSFDKVTDYAVAGRYLLILRQENGLKSLIISDATAKKRYTEKNIIEFKISPDNNMVAVTIYTDGSYFVKNITLGERILIHHIYQNASAQCKRLTWSSDSKSLAFLQIGDKSSELYCYRLDGEKMISFGPSDKTNFPKNSYIDAGQPLDFSKDNQRIFFKMRQVIIPTNTTGKSDVQIWNAADKWIYSAEQIIKGWTVNPKIGMFEPDTERFLFITDTIFPKGFLTADKRYSVSYNPKEYEPQTKPKADVDLYLTELSTNKKEMLLKRFRGDDDNILLSPTGKYLSYFKEKCWFVFDVGKKTHLNLTAEWKIPLDEVEFDMAGESPAYGLAGWMANEKKMLIYDQFDIWAVAADGSGKQKLTNGRERGVVFRIVPQNDTERGSSDNHHTILGNYDLGKGIVLRATTSNHLKNGIFYLTTKSLQEIVFKEKGIYNITKANKANTFAWIEENYNNAPQIMTSNEAQKPKILLATNPQHHNYFSHEAEVINYTNANGKTLQGMLYYPYNYEVGKKFPMVMHIYEKQFAEIHRFIRPSLYNSTGFNIANLTAQGYFVFLPDITYTMGNIGDSALNCVEAAVLAVVQKEEINEEKIGLIGHSFGGFETNYIIAKSKLFACAVAGSAPTNYISNYLSEAKNTKQPNFFMIEYGQARMGKSLFDDTDIYLRNSPVLLVAGITTPLLSWTGLKDYQVNYTQSFEFYMAMRRLGKFHILLAFPDEGHGILDRTRDADLTEKIEQWFAYFLKDKNKPNWINPT</sequence>
<proteinExistence type="predicted"/>
<keyword evidence="1" id="KW-0378">Hydrolase</keyword>
<keyword evidence="5" id="KW-1185">Reference proteome</keyword>
<keyword evidence="2" id="KW-0472">Membrane</keyword>
<evidence type="ECO:0000256" key="2">
    <source>
        <dbReference type="SAM" id="Phobius"/>
    </source>
</evidence>
<dbReference type="InterPro" id="IPR001375">
    <property type="entry name" value="Peptidase_S9_cat"/>
</dbReference>
<evidence type="ECO:0000256" key="1">
    <source>
        <dbReference type="ARBA" id="ARBA00022801"/>
    </source>
</evidence>
<dbReference type="Gene3D" id="3.40.50.1820">
    <property type="entry name" value="alpha/beta hydrolase"/>
    <property type="match status" value="1"/>
</dbReference>
<organism evidence="4 5">
    <name type="scientific">Flavobacterium weaverense</name>
    <dbReference type="NCBI Taxonomy" id="271156"/>
    <lineage>
        <taxon>Bacteria</taxon>
        <taxon>Pseudomonadati</taxon>
        <taxon>Bacteroidota</taxon>
        <taxon>Flavobacteriia</taxon>
        <taxon>Flavobacteriales</taxon>
        <taxon>Flavobacteriaceae</taxon>
        <taxon>Flavobacterium</taxon>
    </lineage>
</organism>
<dbReference type="GO" id="GO:0004252">
    <property type="term" value="F:serine-type endopeptidase activity"/>
    <property type="evidence" value="ECO:0007669"/>
    <property type="project" value="TreeGrafter"/>
</dbReference>
<feature type="domain" description="Peptidase S9 prolyl oligopeptidase catalytic" evidence="3">
    <location>
        <begin position="697"/>
        <end position="866"/>
    </location>
</feature>
<dbReference type="AlphaFoldDB" id="A0A3L9ZRA1"/>
<reference evidence="4 5" key="1">
    <citation type="submission" date="2018-10" db="EMBL/GenBank/DDBJ databases">
        <title>Genomic Encyclopedia of Archaeal and Bacterial Type Strains, Phase II (KMG-II): from individual species to whole genera.</title>
        <authorList>
            <person name="Goeker M."/>
        </authorList>
    </citation>
    <scope>NUCLEOTIDE SEQUENCE [LARGE SCALE GENOMIC DNA]</scope>
    <source>
        <strain evidence="4 5">DSM 19727</strain>
    </source>
</reference>
<feature type="transmembrane region" description="Helical" evidence="2">
    <location>
        <begin position="12"/>
        <end position="30"/>
    </location>
</feature>
<dbReference type="InterPro" id="IPR011042">
    <property type="entry name" value="6-blade_b-propeller_TolB-like"/>
</dbReference>
<dbReference type="PANTHER" id="PTHR42776:SF4">
    <property type="entry name" value="ACYLAMINO-ACID-RELEASING ENZYME"/>
    <property type="match status" value="1"/>
</dbReference>
<evidence type="ECO:0000313" key="5">
    <source>
        <dbReference type="Proteomes" id="UP000280368"/>
    </source>
</evidence>
<comment type="caution">
    <text evidence="4">The sequence shown here is derived from an EMBL/GenBank/DDBJ whole genome shotgun (WGS) entry which is preliminary data.</text>
</comment>
<dbReference type="GO" id="GO:0004177">
    <property type="term" value="F:aminopeptidase activity"/>
    <property type="evidence" value="ECO:0007669"/>
    <property type="project" value="UniProtKB-KW"/>
</dbReference>
<evidence type="ECO:0000313" key="4">
    <source>
        <dbReference type="EMBL" id="RMA74850.1"/>
    </source>
</evidence>
<keyword evidence="2" id="KW-0812">Transmembrane</keyword>
<dbReference type="PANTHER" id="PTHR42776">
    <property type="entry name" value="SERINE PEPTIDASE S9 FAMILY MEMBER"/>
    <property type="match status" value="1"/>
</dbReference>
<gene>
    <name evidence="4" type="ORF">BC961_2180</name>
</gene>
<dbReference type="InterPro" id="IPR029058">
    <property type="entry name" value="AB_hydrolase_fold"/>
</dbReference>
<dbReference type="Pfam" id="PF00326">
    <property type="entry name" value="Peptidase_S9"/>
    <property type="match status" value="1"/>
</dbReference>
<keyword evidence="4" id="KW-0031">Aminopeptidase</keyword>
<dbReference type="Proteomes" id="UP000280368">
    <property type="component" value="Unassembled WGS sequence"/>
</dbReference>
<dbReference type="Gene3D" id="2.120.10.30">
    <property type="entry name" value="TolB, C-terminal domain"/>
    <property type="match status" value="1"/>
</dbReference>
<accession>A0A3L9ZRA1</accession>
<keyword evidence="4" id="KW-0645">Protease</keyword>
<dbReference type="OrthoDB" id="9812921at2"/>
<evidence type="ECO:0000259" key="3">
    <source>
        <dbReference type="Pfam" id="PF00326"/>
    </source>
</evidence>
<protein>
    <submittedName>
        <fullName evidence="4">Dipeptidyl aminopeptidase/acylaminoacyl peptidase</fullName>
    </submittedName>
</protein>
<dbReference type="SUPFAM" id="SSF53474">
    <property type="entry name" value="alpha/beta-Hydrolases"/>
    <property type="match status" value="1"/>
</dbReference>
<dbReference type="RefSeq" id="WP_121925809.1">
    <property type="nucleotide sequence ID" value="NZ_REFH01000010.1"/>
</dbReference>
<dbReference type="SUPFAM" id="SSF82171">
    <property type="entry name" value="DPP6 N-terminal domain-like"/>
    <property type="match status" value="1"/>
</dbReference>